<dbReference type="EMBL" id="CAXHTA020000017">
    <property type="protein sequence ID" value="CAL5227100.1"/>
    <property type="molecule type" value="Genomic_DNA"/>
</dbReference>
<evidence type="ECO:0000256" key="2">
    <source>
        <dbReference type="ARBA" id="ARBA00022528"/>
    </source>
</evidence>
<dbReference type="InterPro" id="IPR007378">
    <property type="entry name" value="Tic22-like"/>
</dbReference>
<accession>A0ABP1G701</accession>
<dbReference type="PANTHER" id="PTHR33926">
    <property type="entry name" value="PROTEIN TIC 22, CHLOROPLASTIC"/>
    <property type="match status" value="1"/>
</dbReference>
<proteinExistence type="predicted"/>
<name>A0ABP1G701_9CHLO</name>
<gene>
    <name evidence="4" type="primary">g10006</name>
    <name evidence="4" type="ORF">VP750_LOCUS9006</name>
</gene>
<keyword evidence="3" id="KW-0934">Plastid</keyword>
<comment type="subcellular location">
    <subcellularLocation>
        <location evidence="1">Plastid</location>
        <location evidence="1">Chloroplast</location>
    </subcellularLocation>
</comment>
<dbReference type="Gene3D" id="3.40.1350.100">
    <property type="match status" value="1"/>
</dbReference>
<keyword evidence="5" id="KW-1185">Reference proteome</keyword>
<dbReference type="Proteomes" id="UP001497392">
    <property type="component" value="Unassembled WGS sequence"/>
</dbReference>
<evidence type="ECO:0000313" key="5">
    <source>
        <dbReference type="Proteomes" id="UP001497392"/>
    </source>
</evidence>
<comment type="caution">
    <text evidence="4">The sequence shown here is derived from an EMBL/GenBank/DDBJ whole genome shotgun (WGS) entry which is preliminary data.</text>
</comment>
<evidence type="ECO:0000313" key="4">
    <source>
        <dbReference type="EMBL" id="CAL5227100.1"/>
    </source>
</evidence>
<dbReference type="Pfam" id="PF04278">
    <property type="entry name" value="Tic22"/>
    <property type="match status" value="1"/>
</dbReference>
<evidence type="ECO:0000256" key="3">
    <source>
        <dbReference type="ARBA" id="ARBA00022640"/>
    </source>
</evidence>
<evidence type="ECO:0000256" key="1">
    <source>
        <dbReference type="ARBA" id="ARBA00004229"/>
    </source>
</evidence>
<sequence length="328" mass="35758">MPFAYLTATDRLIADLGQRAGEQARRLQDHQQRHQQHALAGFASISLGGSPRRSSAQPICDVAYNPEEIKARLSGVPVYTVANKQNEFILVAGESGDQVKQLGLIFMSEDDANALIEKVREQNPKLAKQSRVLKVSMDNVYDFAVTPEVDKKTAGVSFRFMPDLKQVQKALELYKEAGVPGRTFTGVPVFQAQGLTVKTENSRYTPLFLAKEDLDVAVGAAFSQREAAKEVANKSKASAAEEEVASARATLEGASKGKQRKAAQAELDRAEARLAKYQHRISTGQHGDGLPKVEVGCLEEVLSRMAVDQDGSWGSVMFIPKGALSQQR</sequence>
<protein>
    <submittedName>
        <fullName evidence="4">G10006 protein</fullName>
    </submittedName>
</protein>
<organism evidence="4 5">
    <name type="scientific">Coccomyxa viridis</name>
    <dbReference type="NCBI Taxonomy" id="1274662"/>
    <lineage>
        <taxon>Eukaryota</taxon>
        <taxon>Viridiplantae</taxon>
        <taxon>Chlorophyta</taxon>
        <taxon>core chlorophytes</taxon>
        <taxon>Trebouxiophyceae</taxon>
        <taxon>Trebouxiophyceae incertae sedis</taxon>
        <taxon>Coccomyxaceae</taxon>
        <taxon>Coccomyxa</taxon>
    </lineage>
</organism>
<keyword evidence="2" id="KW-0150">Chloroplast</keyword>
<reference evidence="4 5" key="1">
    <citation type="submission" date="2024-06" db="EMBL/GenBank/DDBJ databases">
        <authorList>
            <person name="Kraege A."/>
            <person name="Thomma B."/>
        </authorList>
    </citation>
    <scope>NUCLEOTIDE SEQUENCE [LARGE SCALE GENOMIC DNA]</scope>
</reference>
<dbReference type="PANTHER" id="PTHR33926:SF4">
    <property type="entry name" value="PROTEIN TIC 22, CHLOROPLASTIC"/>
    <property type="match status" value="1"/>
</dbReference>